<comment type="caution">
    <text evidence="2">The sequence shown here is derived from an EMBL/GenBank/DDBJ whole genome shotgun (WGS) entry which is preliminary data.</text>
</comment>
<dbReference type="EMBL" id="JARVLH010000004">
    <property type="protein sequence ID" value="MEX5285565.1"/>
    <property type="molecule type" value="Genomic_DNA"/>
</dbReference>
<feature type="region of interest" description="Disordered" evidence="1">
    <location>
        <begin position="47"/>
        <end position="133"/>
    </location>
</feature>
<evidence type="ECO:0000256" key="1">
    <source>
        <dbReference type="SAM" id="MobiDB-lite"/>
    </source>
</evidence>
<sequence>MVVRKHWGLTAALAAALHIPAVGLMGLLLPEEMPQGTGELAWIDVAAEDGEASAGAKSEQEKTAEPPPEEPPVIVEEIPAAEEIPASPIEQESPPPQKTEKEKNGREDAPKPKPNKPRHYPPIRKPNKPAVLDEKTKHGLGAKETSYRGTAHFFVDISEEGRVVRIQAWRFEPEPADEKQRRVLAERLEERIKETWRYKPSLTPEGRPTTQTKPEELILPEQEEKK</sequence>
<evidence type="ECO:0008006" key="4">
    <source>
        <dbReference type="Google" id="ProtNLM"/>
    </source>
</evidence>
<evidence type="ECO:0000313" key="2">
    <source>
        <dbReference type="EMBL" id="MEX5285565.1"/>
    </source>
</evidence>
<dbReference type="RefSeq" id="WP_368847291.1">
    <property type="nucleotide sequence ID" value="NZ_CP194411.1"/>
</dbReference>
<feature type="region of interest" description="Disordered" evidence="1">
    <location>
        <begin position="199"/>
        <end position="226"/>
    </location>
</feature>
<gene>
    <name evidence="2" type="ORF">QCO44_07935</name>
</gene>
<proteinExistence type="predicted"/>
<keyword evidence="3" id="KW-1185">Reference proteome</keyword>
<protein>
    <recommendedName>
        <fullName evidence="4">Energy transducer TonB</fullName>
    </recommendedName>
</protein>
<feature type="compositionally biased region" description="Basic residues" evidence="1">
    <location>
        <begin position="113"/>
        <end position="127"/>
    </location>
</feature>
<name>A0ABV3X6Y0_9FIRM</name>
<reference evidence="2 3" key="1">
    <citation type="submission" date="2023-04" db="EMBL/GenBank/DDBJ databases">
        <title>Genome Sequence of Selenomonas sputigena ATCC 33150.</title>
        <authorList>
            <person name="Miller D.P."/>
            <person name="Anvari S."/>
            <person name="Polson S.W."/>
            <person name="Macdonald M."/>
            <person name="Mcdowell J.V."/>
        </authorList>
    </citation>
    <scope>NUCLEOTIDE SEQUENCE [LARGE SCALE GENOMIC DNA]</scope>
    <source>
        <strain evidence="2 3">ATCC 33150</strain>
    </source>
</reference>
<evidence type="ECO:0000313" key="3">
    <source>
        <dbReference type="Proteomes" id="UP001559623"/>
    </source>
</evidence>
<feature type="compositionally biased region" description="Low complexity" evidence="1">
    <location>
        <begin position="72"/>
        <end position="92"/>
    </location>
</feature>
<accession>A0ABV3X6Y0</accession>
<dbReference type="Proteomes" id="UP001559623">
    <property type="component" value="Unassembled WGS sequence"/>
</dbReference>
<organism evidence="2 3">
    <name type="scientific">Selenomonas sputigena</name>
    <dbReference type="NCBI Taxonomy" id="69823"/>
    <lineage>
        <taxon>Bacteria</taxon>
        <taxon>Bacillati</taxon>
        <taxon>Bacillota</taxon>
        <taxon>Negativicutes</taxon>
        <taxon>Selenomonadales</taxon>
        <taxon>Selenomonadaceae</taxon>
        <taxon>Selenomonas</taxon>
    </lineage>
</organism>
<feature type="compositionally biased region" description="Basic and acidic residues" evidence="1">
    <location>
        <begin position="98"/>
        <end position="111"/>
    </location>
</feature>